<sequence>MSMVFSLGFGEDLKNCNAKLTEKTDYSFNIEKDLFALKEQLRVIKLSCINASQASSVQVAALQNQIDTMLKNLGEKATGPAAAVLNILQEYVKAQKLELELLVETDPKKIAEMQEQLKKARADLEVLGGKLNKLECKNVGKETSEDSDRISELLGRNQYLEEKIADTLAECNDLQENYNILDIVTLNQEINNLEDRIRSETSESKRNELQKELREKKEQLKLKTKDITDPDQKKTLTIISKLDELRKLQNENAGVDQIKDKKDELLGLLSELDDSNLAKIMLKNMVLLSDESQIKKQISDLKQQTDKQIAELQEEVRKKDEQLRRKTTELGQKDSDVATLKLEKQLSETRKELEKGNKALQEKNAELAKIGERMITTR</sequence>
<comment type="caution">
    <text evidence="1">The sequence shown here is derived from an EMBL/GenBank/DDBJ whole genome shotgun (WGS) entry which is preliminary data.</text>
</comment>
<gene>
    <name evidence="1" type="ORF">PGIGA_G00164810</name>
</gene>
<dbReference type="Proteomes" id="UP000829447">
    <property type="component" value="Linkage Group LG26"/>
</dbReference>
<accession>A0ACC5XU45</accession>
<keyword evidence="2" id="KW-1185">Reference proteome</keyword>
<proteinExistence type="predicted"/>
<reference evidence="1 2" key="1">
    <citation type="journal article" date="2022" name="bioRxiv">
        <title>An ancient truncated duplication of the anti-Mullerian hormone receptor type 2 gene is a potential conserved master sex determinant in the Pangasiidae catfish family.</title>
        <authorList>
            <person name="Wen M."/>
            <person name="Pan Q."/>
            <person name="Jouanno E."/>
            <person name="Montfort J."/>
            <person name="Zahm M."/>
            <person name="Cabau C."/>
            <person name="Klopp C."/>
            <person name="Iampietro C."/>
            <person name="Roques C."/>
            <person name="Bouchez O."/>
            <person name="Castinel A."/>
            <person name="Donnadieu C."/>
            <person name="Parrinello H."/>
            <person name="Poncet C."/>
            <person name="Belmonte E."/>
            <person name="Gautier V."/>
            <person name="Avarre J.-C."/>
            <person name="Dugue R."/>
            <person name="Gustiano R."/>
            <person name="Ha T.T.T."/>
            <person name="Campet M."/>
            <person name="Sriphairoj K."/>
            <person name="Ribolli J."/>
            <person name="de Almeida F.L."/>
            <person name="Desvignes T."/>
            <person name="Postlethwait J.H."/>
            <person name="Bucao C.F."/>
            <person name="Robinson-Rechavi M."/>
            <person name="Bobe J."/>
            <person name="Herpin A."/>
            <person name="Guiguen Y."/>
        </authorList>
    </citation>
    <scope>NUCLEOTIDE SEQUENCE [LARGE SCALE GENOMIC DNA]</scope>
    <source>
        <strain evidence="1">YG-Dec2019</strain>
    </source>
</reference>
<name>A0ACC5XU45_PANGG</name>
<evidence type="ECO:0000313" key="1">
    <source>
        <dbReference type="EMBL" id="MCI4394110.1"/>
    </source>
</evidence>
<protein>
    <submittedName>
        <fullName evidence="1">Uncharacterized protein</fullName>
    </submittedName>
</protein>
<dbReference type="EMBL" id="CM040479">
    <property type="protein sequence ID" value="MCI4394110.1"/>
    <property type="molecule type" value="Genomic_DNA"/>
</dbReference>
<organism evidence="1 2">
    <name type="scientific">Pangasianodon gigas</name>
    <name type="common">Mekong giant catfish</name>
    <name type="synonym">Pangasius gigas</name>
    <dbReference type="NCBI Taxonomy" id="30993"/>
    <lineage>
        <taxon>Eukaryota</taxon>
        <taxon>Metazoa</taxon>
        <taxon>Chordata</taxon>
        <taxon>Craniata</taxon>
        <taxon>Vertebrata</taxon>
        <taxon>Euteleostomi</taxon>
        <taxon>Actinopterygii</taxon>
        <taxon>Neopterygii</taxon>
        <taxon>Teleostei</taxon>
        <taxon>Ostariophysi</taxon>
        <taxon>Siluriformes</taxon>
        <taxon>Pangasiidae</taxon>
        <taxon>Pangasianodon</taxon>
    </lineage>
</organism>
<evidence type="ECO:0000313" key="2">
    <source>
        <dbReference type="Proteomes" id="UP000829447"/>
    </source>
</evidence>